<keyword evidence="6" id="KW-0813">Transport</keyword>
<reference evidence="9" key="1">
    <citation type="submission" date="2023-10" db="EMBL/GenBank/DDBJ databases">
        <authorList>
            <person name="Chen Y."/>
            <person name="Shah S."/>
            <person name="Dougan E. K."/>
            <person name="Thang M."/>
            <person name="Chan C."/>
        </authorList>
    </citation>
    <scope>NUCLEOTIDE SEQUENCE [LARGE SCALE GENOMIC DNA]</scope>
</reference>
<evidence type="ECO:0000256" key="7">
    <source>
        <dbReference type="SAM" id="MobiDB-lite"/>
    </source>
</evidence>
<evidence type="ECO:0000256" key="2">
    <source>
        <dbReference type="ARBA" id="ARBA00006175"/>
    </source>
</evidence>
<feature type="transmembrane region" description="Helical" evidence="8">
    <location>
        <begin position="64"/>
        <end position="86"/>
    </location>
</feature>
<dbReference type="InterPro" id="IPR000425">
    <property type="entry name" value="MIP"/>
</dbReference>
<gene>
    <name evidence="9" type="ORF">PCOR1329_LOCUS73318</name>
</gene>
<feature type="transmembrane region" description="Helical" evidence="8">
    <location>
        <begin position="167"/>
        <end position="187"/>
    </location>
</feature>
<evidence type="ECO:0000256" key="5">
    <source>
        <dbReference type="ARBA" id="ARBA00023136"/>
    </source>
</evidence>
<evidence type="ECO:0000256" key="4">
    <source>
        <dbReference type="ARBA" id="ARBA00022989"/>
    </source>
</evidence>
<dbReference type="PANTHER" id="PTHR19139:SF199">
    <property type="entry name" value="MIP17260P"/>
    <property type="match status" value="1"/>
</dbReference>
<dbReference type="Proteomes" id="UP001189429">
    <property type="component" value="Unassembled WGS sequence"/>
</dbReference>
<comment type="caution">
    <text evidence="9">The sequence shown here is derived from an EMBL/GenBank/DDBJ whole genome shotgun (WGS) entry which is preliminary data.</text>
</comment>
<accession>A0ABN9X4E3</accession>
<protein>
    <recommendedName>
        <fullName evidence="11">Aquaporin</fullName>
    </recommendedName>
</protein>
<proteinExistence type="inferred from homology"/>
<feature type="transmembrane region" description="Helical" evidence="8">
    <location>
        <begin position="224"/>
        <end position="244"/>
    </location>
</feature>
<evidence type="ECO:0000256" key="1">
    <source>
        <dbReference type="ARBA" id="ARBA00004141"/>
    </source>
</evidence>
<feature type="compositionally biased region" description="Basic and acidic residues" evidence="7">
    <location>
        <begin position="260"/>
        <end position="270"/>
    </location>
</feature>
<dbReference type="PANTHER" id="PTHR19139">
    <property type="entry name" value="AQUAPORIN TRANSPORTER"/>
    <property type="match status" value="1"/>
</dbReference>
<dbReference type="InterPro" id="IPR034294">
    <property type="entry name" value="Aquaporin_transptr"/>
</dbReference>
<dbReference type="InterPro" id="IPR023271">
    <property type="entry name" value="Aquaporin-like"/>
</dbReference>
<feature type="non-terminal residue" evidence="9">
    <location>
        <position position="1"/>
    </location>
</feature>
<keyword evidence="5 8" id="KW-0472">Membrane</keyword>
<evidence type="ECO:0000256" key="8">
    <source>
        <dbReference type="SAM" id="Phobius"/>
    </source>
</evidence>
<evidence type="ECO:0000256" key="6">
    <source>
        <dbReference type="RuleBase" id="RU000477"/>
    </source>
</evidence>
<dbReference type="EMBL" id="CAUYUJ010019863">
    <property type="protein sequence ID" value="CAK0894225.1"/>
    <property type="molecule type" value="Genomic_DNA"/>
</dbReference>
<keyword evidence="4 8" id="KW-1133">Transmembrane helix</keyword>
<keyword evidence="3 6" id="KW-0812">Transmembrane</keyword>
<comment type="subcellular location">
    <subcellularLocation>
        <location evidence="1">Membrane</location>
        <topology evidence="1">Multi-pass membrane protein</topology>
    </subcellularLocation>
</comment>
<dbReference type="Gene3D" id="1.20.1080.10">
    <property type="entry name" value="Glycerol uptake facilitator protein"/>
    <property type="match status" value="1"/>
</dbReference>
<dbReference type="SUPFAM" id="SSF81338">
    <property type="entry name" value="Aquaporin-like"/>
    <property type="match status" value="1"/>
</dbReference>
<evidence type="ECO:0000256" key="3">
    <source>
        <dbReference type="ARBA" id="ARBA00022692"/>
    </source>
</evidence>
<feature type="transmembrane region" description="Helical" evidence="8">
    <location>
        <begin position="141"/>
        <end position="161"/>
    </location>
</feature>
<comment type="similarity">
    <text evidence="2 6">Belongs to the MIP/aquaporin (TC 1.A.8) family.</text>
</comment>
<evidence type="ECO:0000313" key="9">
    <source>
        <dbReference type="EMBL" id="CAK0894225.1"/>
    </source>
</evidence>
<evidence type="ECO:0008006" key="11">
    <source>
        <dbReference type="Google" id="ProtNLM"/>
    </source>
</evidence>
<name>A0ABN9X4E3_9DINO</name>
<dbReference type="Pfam" id="PF00230">
    <property type="entry name" value="MIP"/>
    <property type="match status" value="1"/>
</dbReference>
<dbReference type="PRINTS" id="PR00783">
    <property type="entry name" value="MINTRINSICP"/>
</dbReference>
<sequence>EMAMLIKPAGCAAEFIGMFLFVAFCCGTATGVAGTSGWVQQVALTFGFSIFVLASALGRWGLQCNCAVTFALAIAKLFGIGDMGILQAAVNLVFQVLGSVAGAALVALIKETDSDRTPDGVPGGGALGSNMLAADIGIGEALAGEALGTFLLVFMVLQAVVDKTKNVTMPLAIGVAVYLAHSILIPIDGCSINPTRTIGPALVATFLLDRVTDEVSDKIWEDMWVFWAGPLCGALLAVLAHVAMHKLPGQPDAGEEEGEASLRDDVDKSI</sequence>
<feature type="transmembrane region" description="Helical" evidence="8">
    <location>
        <begin position="12"/>
        <end position="32"/>
    </location>
</feature>
<feature type="region of interest" description="Disordered" evidence="7">
    <location>
        <begin position="250"/>
        <end position="270"/>
    </location>
</feature>
<evidence type="ECO:0000313" key="10">
    <source>
        <dbReference type="Proteomes" id="UP001189429"/>
    </source>
</evidence>
<keyword evidence="10" id="KW-1185">Reference proteome</keyword>
<feature type="transmembrane region" description="Helical" evidence="8">
    <location>
        <begin position="38"/>
        <end position="57"/>
    </location>
</feature>
<organism evidence="9 10">
    <name type="scientific">Prorocentrum cordatum</name>
    <dbReference type="NCBI Taxonomy" id="2364126"/>
    <lineage>
        <taxon>Eukaryota</taxon>
        <taxon>Sar</taxon>
        <taxon>Alveolata</taxon>
        <taxon>Dinophyceae</taxon>
        <taxon>Prorocentrales</taxon>
        <taxon>Prorocentraceae</taxon>
        <taxon>Prorocentrum</taxon>
    </lineage>
</organism>